<comment type="caution">
    <text evidence="3">The sequence shown here is derived from an EMBL/GenBank/DDBJ whole genome shotgun (WGS) entry which is preliminary data.</text>
</comment>
<reference evidence="4" key="1">
    <citation type="journal article" date="2019" name="Int. J. Syst. Evol. Microbiol.">
        <title>The Global Catalogue of Microorganisms (GCM) 10K type strain sequencing project: providing services to taxonomists for standard genome sequencing and annotation.</title>
        <authorList>
            <consortium name="The Broad Institute Genomics Platform"/>
            <consortium name="The Broad Institute Genome Sequencing Center for Infectious Disease"/>
            <person name="Wu L."/>
            <person name="Ma J."/>
        </authorList>
    </citation>
    <scope>NUCLEOTIDE SEQUENCE [LARGE SCALE GENOMIC DNA]</scope>
    <source>
        <strain evidence="4">CGMCC 4.7304</strain>
    </source>
</reference>
<organism evidence="3 4">
    <name type="scientific">Streptomyces gamaensis</name>
    <dbReference type="NCBI Taxonomy" id="1763542"/>
    <lineage>
        <taxon>Bacteria</taxon>
        <taxon>Bacillati</taxon>
        <taxon>Actinomycetota</taxon>
        <taxon>Actinomycetes</taxon>
        <taxon>Kitasatosporales</taxon>
        <taxon>Streptomycetaceae</taxon>
        <taxon>Streptomyces</taxon>
    </lineage>
</organism>
<evidence type="ECO:0000313" key="4">
    <source>
        <dbReference type="Proteomes" id="UP001596083"/>
    </source>
</evidence>
<feature type="region of interest" description="Disordered" evidence="1">
    <location>
        <begin position="159"/>
        <end position="198"/>
    </location>
</feature>
<keyword evidence="4" id="KW-1185">Reference proteome</keyword>
<dbReference type="Proteomes" id="UP001596083">
    <property type="component" value="Unassembled WGS sequence"/>
</dbReference>
<name>A0ABW0YWV2_9ACTN</name>
<dbReference type="RefSeq" id="WP_390316233.1">
    <property type="nucleotide sequence ID" value="NZ_JBHSPB010000006.1"/>
</dbReference>
<proteinExistence type="predicted"/>
<protein>
    <recommendedName>
        <fullName evidence="5">Lipoprotein</fullName>
    </recommendedName>
</protein>
<feature type="chain" id="PRO_5045771311" description="Lipoprotein" evidence="2">
    <location>
        <begin position="24"/>
        <end position="244"/>
    </location>
</feature>
<evidence type="ECO:0000256" key="1">
    <source>
        <dbReference type="SAM" id="MobiDB-lite"/>
    </source>
</evidence>
<feature type="signal peptide" evidence="2">
    <location>
        <begin position="1"/>
        <end position="23"/>
    </location>
</feature>
<dbReference type="InterPro" id="IPR029046">
    <property type="entry name" value="LolA/LolB/LppX"/>
</dbReference>
<keyword evidence="2" id="KW-0732">Signal</keyword>
<evidence type="ECO:0000256" key="2">
    <source>
        <dbReference type="SAM" id="SignalP"/>
    </source>
</evidence>
<evidence type="ECO:0000313" key="3">
    <source>
        <dbReference type="EMBL" id="MFC5721025.1"/>
    </source>
</evidence>
<dbReference type="SUPFAM" id="SSF89392">
    <property type="entry name" value="Prokaryotic lipoproteins and lipoprotein localization factors"/>
    <property type="match status" value="1"/>
</dbReference>
<feature type="region of interest" description="Disordered" evidence="1">
    <location>
        <begin position="105"/>
        <end position="130"/>
    </location>
</feature>
<accession>A0ABW0YWV2</accession>
<dbReference type="PROSITE" id="PS51257">
    <property type="entry name" value="PROKAR_LIPOPROTEIN"/>
    <property type="match status" value="1"/>
</dbReference>
<evidence type="ECO:0008006" key="5">
    <source>
        <dbReference type="Google" id="ProtNLM"/>
    </source>
</evidence>
<sequence>MIRRRALLGAGAAGLALVLTACAGDERPATGPRPLTVDEAELLSTVRFLNHQRTRSIVRATIPAAGRTLKLDGRVDWSAHSGYAQVHVPDRQENTLVRWDLGTASTRPAERAELPDPPPPSGWQQRPLDPRTDPVDAVLLLVLGLSADRPENAQLLRQGGASRLGEENIDGTPVTVFSGPRPPDSTGSAQDAAPSERRTRYWVDADGRLCRFAALVTGGKWATVDFPQGDAAPVPTVNPPEGSG</sequence>
<dbReference type="EMBL" id="JBHSPB010000006">
    <property type="protein sequence ID" value="MFC5721025.1"/>
    <property type="molecule type" value="Genomic_DNA"/>
</dbReference>
<gene>
    <name evidence="3" type="ORF">ACFP1Z_12690</name>
</gene>